<feature type="compositionally biased region" description="Basic residues" evidence="2">
    <location>
        <begin position="250"/>
        <end position="262"/>
    </location>
</feature>
<dbReference type="InterPro" id="IPR050570">
    <property type="entry name" value="Cell_wall_metabolism_enzyme"/>
</dbReference>
<dbReference type="Gene3D" id="6.10.250.3150">
    <property type="match status" value="1"/>
</dbReference>
<feature type="compositionally biased region" description="Basic and acidic residues" evidence="2">
    <location>
        <begin position="272"/>
        <end position="282"/>
    </location>
</feature>
<dbReference type="PANTHER" id="PTHR21666:SF270">
    <property type="entry name" value="MUREIN HYDROLASE ACTIVATOR ENVC"/>
    <property type="match status" value="1"/>
</dbReference>
<keyword evidence="1" id="KW-0175">Coiled coil</keyword>
<comment type="caution">
    <text evidence="4">The sequence shown here is derived from an EMBL/GenBank/DDBJ whole genome shotgun (WGS) entry which is preliminary data.</text>
</comment>
<keyword evidence="4" id="KW-0378">Hydrolase</keyword>
<organism evidence="4">
    <name type="scientific">mine drainage metagenome</name>
    <dbReference type="NCBI Taxonomy" id="410659"/>
    <lineage>
        <taxon>unclassified sequences</taxon>
        <taxon>metagenomes</taxon>
        <taxon>ecological metagenomes</taxon>
    </lineage>
</organism>
<dbReference type="SUPFAM" id="SSF51261">
    <property type="entry name" value="Duplicated hybrid motif"/>
    <property type="match status" value="1"/>
</dbReference>
<dbReference type="InterPro" id="IPR016047">
    <property type="entry name" value="M23ase_b-sheet_dom"/>
</dbReference>
<dbReference type="Gene3D" id="2.70.70.10">
    <property type="entry name" value="Glucose Permease (Domain IIA)"/>
    <property type="match status" value="1"/>
</dbReference>
<dbReference type="PANTHER" id="PTHR21666">
    <property type="entry name" value="PEPTIDASE-RELATED"/>
    <property type="match status" value="1"/>
</dbReference>
<gene>
    <name evidence="4" type="primary">envC_6</name>
    <name evidence="4" type="ORF">GALL_185740</name>
</gene>
<evidence type="ECO:0000313" key="4">
    <source>
        <dbReference type="EMBL" id="OIQ99337.1"/>
    </source>
</evidence>
<dbReference type="AlphaFoldDB" id="A0A1J5RUB7"/>
<evidence type="ECO:0000259" key="3">
    <source>
        <dbReference type="Pfam" id="PF01551"/>
    </source>
</evidence>
<dbReference type="InterPro" id="IPR011055">
    <property type="entry name" value="Dup_hybrid_motif"/>
</dbReference>
<feature type="region of interest" description="Disordered" evidence="2">
    <location>
        <begin position="245"/>
        <end position="295"/>
    </location>
</feature>
<accession>A0A1J5RUB7</accession>
<evidence type="ECO:0000256" key="1">
    <source>
        <dbReference type="SAM" id="Coils"/>
    </source>
</evidence>
<feature type="domain" description="M23ase beta-sheet core" evidence="3">
    <location>
        <begin position="328"/>
        <end position="421"/>
    </location>
</feature>
<dbReference type="GO" id="GO:0004222">
    <property type="term" value="F:metalloendopeptidase activity"/>
    <property type="evidence" value="ECO:0007669"/>
    <property type="project" value="TreeGrafter"/>
</dbReference>
<dbReference type="EMBL" id="MLJW01000107">
    <property type="protein sequence ID" value="OIQ99337.1"/>
    <property type="molecule type" value="Genomic_DNA"/>
</dbReference>
<protein>
    <submittedName>
        <fullName evidence="4">Murein hydrolase activator EnvC</fullName>
    </submittedName>
</protein>
<feature type="coiled-coil region" evidence="1">
    <location>
        <begin position="42"/>
        <end position="69"/>
    </location>
</feature>
<reference evidence="4" key="1">
    <citation type="submission" date="2016-10" db="EMBL/GenBank/DDBJ databases">
        <title>Sequence of Gallionella enrichment culture.</title>
        <authorList>
            <person name="Poehlein A."/>
            <person name="Muehling M."/>
            <person name="Daniel R."/>
        </authorList>
    </citation>
    <scope>NUCLEOTIDE SEQUENCE</scope>
</reference>
<sequence>MINVNFRRLNRLSPLIYSAALFWLANGSFAFAAKSEPPKQALSNVQQRLESLKKELDNSQEAHKDAADALKDSEVAISEANKKLYEINQRQQQNKKTLTLLESESASTSETLAQQQKLLSSQLYQQYIHGQQSYAQMILQSQHPSEIARNVHYYSYIAKARAELINKMQDNLNRIKKLNNETASTLKEVAELKQKQIDERRTLEGQKKAKSKVVSTLSQQISAQRNEIKKLSRDEKRLSQLVERLARIIPPKRKPKLTKSRPSKNTTPTEMSEDHPQTKEATIDNDNTPSNEFAGENFASLKGKLRLPVRGEVTNRFGSSREDSGISWKGLFIRAKEGTEVKSIANGRVVFADWLRGFGNLIIVDHGDGYMSLYGNNQAVFKQVGDTVHAGDAIASVGNSGGNATNGLYYELRNQSRPFDPLSWSNVN</sequence>
<name>A0A1J5RUB7_9ZZZZ</name>
<dbReference type="FunFam" id="2.70.70.10:FF:000003">
    <property type="entry name" value="Murein hydrolase activator EnvC"/>
    <property type="match status" value="1"/>
</dbReference>
<dbReference type="Pfam" id="PF01551">
    <property type="entry name" value="Peptidase_M23"/>
    <property type="match status" value="1"/>
</dbReference>
<dbReference type="CDD" id="cd12797">
    <property type="entry name" value="M23_peptidase"/>
    <property type="match status" value="1"/>
</dbReference>
<proteinExistence type="predicted"/>
<evidence type="ECO:0000256" key="2">
    <source>
        <dbReference type="SAM" id="MobiDB-lite"/>
    </source>
</evidence>